<dbReference type="AlphaFoldDB" id="A0A6A5WBI4"/>
<evidence type="ECO:0000313" key="3">
    <source>
        <dbReference type="EMBL" id="KAF1999032.1"/>
    </source>
</evidence>
<feature type="coiled-coil region" evidence="1">
    <location>
        <begin position="365"/>
        <end position="395"/>
    </location>
</feature>
<dbReference type="InterPro" id="IPR038883">
    <property type="entry name" value="AN11006-like"/>
</dbReference>
<protein>
    <recommendedName>
        <fullName evidence="5">F-box domain-containing protein</fullName>
    </recommendedName>
</protein>
<evidence type="ECO:0000256" key="1">
    <source>
        <dbReference type="SAM" id="Coils"/>
    </source>
</evidence>
<keyword evidence="1" id="KW-0175">Coiled coil</keyword>
<reference evidence="3" key="1">
    <citation type="journal article" date="2020" name="Stud. Mycol.">
        <title>101 Dothideomycetes genomes: a test case for predicting lifestyles and emergence of pathogens.</title>
        <authorList>
            <person name="Haridas S."/>
            <person name="Albert R."/>
            <person name="Binder M."/>
            <person name="Bloem J."/>
            <person name="Labutti K."/>
            <person name="Salamov A."/>
            <person name="Andreopoulos B."/>
            <person name="Baker S."/>
            <person name="Barry K."/>
            <person name="Bills G."/>
            <person name="Bluhm B."/>
            <person name="Cannon C."/>
            <person name="Castanera R."/>
            <person name="Culley D."/>
            <person name="Daum C."/>
            <person name="Ezra D."/>
            <person name="Gonzalez J."/>
            <person name="Henrissat B."/>
            <person name="Kuo A."/>
            <person name="Liang C."/>
            <person name="Lipzen A."/>
            <person name="Lutzoni F."/>
            <person name="Magnuson J."/>
            <person name="Mondo S."/>
            <person name="Nolan M."/>
            <person name="Ohm R."/>
            <person name="Pangilinan J."/>
            <person name="Park H.-J."/>
            <person name="Ramirez L."/>
            <person name="Alfaro M."/>
            <person name="Sun H."/>
            <person name="Tritt A."/>
            <person name="Yoshinaga Y."/>
            <person name="Zwiers L.-H."/>
            <person name="Turgeon B."/>
            <person name="Goodwin S."/>
            <person name="Spatafora J."/>
            <person name="Crous P."/>
            <person name="Grigoriev I."/>
        </authorList>
    </citation>
    <scope>NUCLEOTIDE SEQUENCE</scope>
    <source>
        <strain evidence="3">CBS 123094</strain>
    </source>
</reference>
<feature type="compositionally biased region" description="Basic and acidic residues" evidence="2">
    <location>
        <begin position="352"/>
        <end position="361"/>
    </location>
</feature>
<feature type="region of interest" description="Disordered" evidence="2">
    <location>
        <begin position="328"/>
        <end position="365"/>
    </location>
</feature>
<dbReference type="EMBL" id="ML977599">
    <property type="protein sequence ID" value="KAF1999032.1"/>
    <property type="molecule type" value="Genomic_DNA"/>
</dbReference>
<evidence type="ECO:0008006" key="5">
    <source>
        <dbReference type="Google" id="ProtNLM"/>
    </source>
</evidence>
<gene>
    <name evidence="3" type="ORF">P154DRAFT_564362</name>
</gene>
<dbReference type="PANTHER" id="PTHR42085">
    <property type="entry name" value="F-BOX DOMAIN-CONTAINING PROTEIN"/>
    <property type="match status" value="1"/>
</dbReference>
<keyword evidence="4" id="KW-1185">Reference proteome</keyword>
<accession>A0A6A5WBI4</accession>
<name>A0A6A5WBI4_9PLEO</name>
<proteinExistence type="predicted"/>
<organism evidence="3 4">
    <name type="scientific">Amniculicola lignicola CBS 123094</name>
    <dbReference type="NCBI Taxonomy" id="1392246"/>
    <lineage>
        <taxon>Eukaryota</taxon>
        <taxon>Fungi</taxon>
        <taxon>Dikarya</taxon>
        <taxon>Ascomycota</taxon>
        <taxon>Pezizomycotina</taxon>
        <taxon>Dothideomycetes</taxon>
        <taxon>Pleosporomycetidae</taxon>
        <taxon>Pleosporales</taxon>
        <taxon>Amniculicolaceae</taxon>
        <taxon>Amniculicola</taxon>
    </lineage>
</organism>
<evidence type="ECO:0000313" key="4">
    <source>
        <dbReference type="Proteomes" id="UP000799779"/>
    </source>
</evidence>
<sequence length="668" mass="75886">MTDTQRPLDESTLREETLRQSAIDHIEKHTDNDQLSDSNQIRDPEHFLQCFLNLPRELRDNIYEAKFVNLPPSLTLKSKVRTTTKPQKPPPRIFRFVPPLYLINRQVFQESALVLLKNRKIVLGGFLDIDSFFRFLSMVDEDAACRAITMLVLCSRVPRNPLSSGFGLNFQYGQALVHRCTALKHLTLGYDIFNIAVSGLRFDFRLGGSGHTSCYLRLLDDVIEDFGTAVVESQNLQAFTFRDEKVPGSVVREVQRASTEAFYAPFVSWLHKEMKERRPRVEFRAEGMEYGHHITIHYPCAPTGCVVVLACSEELSIDVLTGPRSMVKEESPDILNLPRSVSDSGEMSSPDPEEHPYKGDDSDSEASIEATIAALRNKLEQKRKLRRKRNDIMDDHATSVSQQVLKMRSIVLGSSFSSRHVSSARRASKRQKIEEKVLTIPDPNTFLGLPRELCDKVYVAHFEALPDSTILYSDDLEEGNPDCSQFIPALCYVNHQIFEESVPALLKNRKIKIGRWRNVAILVSFLDRVSGKKAYEAITSLSFEEGFGFMSSATLRLLQQCTRLKVLVVQVDPDTCFKYVTYLKDGKRVTDKKRSSRSEVIEEFGPVIFKLPLLKSLTLLCHTSLLHFPNFDDSSEPLESPLEYFLDCSCAETQMVIRFGHCAPMPLN</sequence>
<dbReference type="Proteomes" id="UP000799779">
    <property type="component" value="Unassembled WGS sequence"/>
</dbReference>
<evidence type="ECO:0000256" key="2">
    <source>
        <dbReference type="SAM" id="MobiDB-lite"/>
    </source>
</evidence>
<dbReference type="OrthoDB" id="3800967at2759"/>
<dbReference type="PANTHER" id="PTHR42085:SF2">
    <property type="entry name" value="F-BOX DOMAIN-CONTAINING PROTEIN"/>
    <property type="match status" value="1"/>
</dbReference>